<accession>A0AAD9QWI1</accession>
<feature type="region of interest" description="Disordered" evidence="2">
    <location>
        <begin position="1"/>
        <end position="42"/>
    </location>
</feature>
<feature type="coiled-coil region" evidence="1">
    <location>
        <begin position="60"/>
        <end position="87"/>
    </location>
</feature>
<gene>
    <name evidence="3" type="ORF">P5673_006552</name>
</gene>
<protein>
    <submittedName>
        <fullName evidence="3">Uncharacterized protein</fullName>
    </submittedName>
</protein>
<name>A0AAD9QWI1_ACRCE</name>
<proteinExistence type="predicted"/>
<dbReference type="EMBL" id="JARQWQ010000011">
    <property type="protein sequence ID" value="KAK2568613.1"/>
    <property type="molecule type" value="Genomic_DNA"/>
</dbReference>
<evidence type="ECO:0000313" key="4">
    <source>
        <dbReference type="Proteomes" id="UP001249851"/>
    </source>
</evidence>
<feature type="coiled-coil region" evidence="1">
    <location>
        <begin position="130"/>
        <end position="157"/>
    </location>
</feature>
<evidence type="ECO:0000256" key="2">
    <source>
        <dbReference type="SAM" id="MobiDB-lite"/>
    </source>
</evidence>
<comment type="caution">
    <text evidence="3">The sequence shown here is derived from an EMBL/GenBank/DDBJ whole genome shotgun (WGS) entry which is preliminary data.</text>
</comment>
<evidence type="ECO:0000256" key="1">
    <source>
        <dbReference type="SAM" id="Coils"/>
    </source>
</evidence>
<evidence type="ECO:0000313" key="3">
    <source>
        <dbReference type="EMBL" id="KAK2568613.1"/>
    </source>
</evidence>
<reference evidence="3" key="2">
    <citation type="journal article" date="2023" name="Science">
        <title>Genomic signatures of disease resistance in endangered staghorn corals.</title>
        <authorList>
            <person name="Vollmer S.V."/>
            <person name="Selwyn J.D."/>
            <person name="Despard B.A."/>
            <person name="Roesel C.L."/>
        </authorList>
    </citation>
    <scope>NUCLEOTIDE SEQUENCE</scope>
    <source>
        <strain evidence="3">K2</strain>
    </source>
</reference>
<dbReference type="AlphaFoldDB" id="A0AAD9QWI1"/>
<organism evidence="3 4">
    <name type="scientific">Acropora cervicornis</name>
    <name type="common">Staghorn coral</name>
    <dbReference type="NCBI Taxonomy" id="6130"/>
    <lineage>
        <taxon>Eukaryota</taxon>
        <taxon>Metazoa</taxon>
        <taxon>Cnidaria</taxon>
        <taxon>Anthozoa</taxon>
        <taxon>Hexacorallia</taxon>
        <taxon>Scleractinia</taxon>
        <taxon>Astrocoeniina</taxon>
        <taxon>Acroporidae</taxon>
        <taxon>Acropora</taxon>
    </lineage>
</organism>
<reference evidence="3" key="1">
    <citation type="journal article" date="2023" name="G3 (Bethesda)">
        <title>Whole genome assembly and annotation of the endangered Caribbean coral Acropora cervicornis.</title>
        <authorList>
            <person name="Selwyn J.D."/>
            <person name="Vollmer S.V."/>
        </authorList>
    </citation>
    <scope>NUCLEOTIDE SEQUENCE</scope>
    <source>
        <strain evidence="3">K2</strain>
    </source>
</reference>
<keyword evidence="1" id="KW-0175">Coiled coil</keyword>
<sequence length="588" mass="66674">MIDLMASEIGEDQGEKSGRKLCSKSGKYSKNDRHGGKCNSGRTVNPFWIRSPIQVGHSIKREARNVAAELEEECERKKARIDEQEASVNVREVEVTEREKKLEGVEEKATAMQLETEMLDRQKGAVEVELDGMEKRLHNVTKEYEKLKVVLAQKQNAKKVRQNTSTTFEMINNPNSSTRYRRRHETKNVLDFIHGGEEASLYGAWDYLSSSASESLMENFLEQDVWLPRNIKCAGVNISVPRIVSDEKVEKFVKSLDIGHVSEIPNYSGFSDDGAPETSDLSMSIGSLTLWNFGDKSWQSCANGELNQAATYPSPYAFVHKGSLGTMRGSIGHSDSATNKTWKPPTMEKRREDLAKQEKFRNSLNSSLSQAKRHEKELSFMAENGIRQIVYPRIGEYAHRQRPEPVHNEINAWQHILNVIYQEALRRGLVETFLEVLSLPLQASDNNQVRRAVSLTLPNHPEGAGDRARQSELLQEKHRVFQEAIGKATESYRAEVTLGKKGCQLVFLAQRIREHYNDKEKRSNNISTRLIGEQAISLARYSYRLIDALGMEDESGPQKIQRLALGRWPSVSGMLELFATRLTPIQLK</sequence>
<keyword evidence="4" id="KW-1185">Reference proteome</keyword>
<dbReference type="Proteomes" id="UP001249851">
    <property type="component" value="Unassembled WGS sequence"/>
</dbReference>